<dbReference type="AlphaFoldDB" id="A0A5N5CUD4"/>
<dbReference type="OrthoDB" id="3969178at2759"/>
<comment type="caution">
    <text evidence="4">The sequence shown here is derived from an EMBL/GenBank/DDBJ whole genome shotgun (WGS) entry which is preliminary data.</text>
</comment>
<dbReference type="InterPro" id="IPR011009">
    <property type="entry name" value="Kinase-like_dom_sf"/>
</dbReference>
<organism evidence="4 5">
    <name type="scientific">Lasiodiplodia theobromae</name>
    <dbReference type="NCBI Taxonomy" id="45133"/>
    <lineage>
        <taxon>Eukaryota</taxon>
        <taxon>Fungi</taxon>
        <taxon>Dikarya</taxon>
        <taxon>Ascomycota</taxon>
        <taxon>Pezizomycotina</taxon>
        <taxon>Dothideomycetes</taxon>
        <taxon>Dothideomycetes incertae sedis</taxon>
        <taxon>Botryosphaeriales</taxon>
        <taxon>Botryosphaeriaceae</taxon>
        <taxon>Lasiodiplodia</taxon>
    </lineage>
</organism>
<comment type="catalytic activity">
    <reaction evidence="3">
        <text>L-seryl-[protein] + ATP = O-phospho-L-seryl-[protein] + ADP + H(+)</text>
        <dbReference type="Rhea" id="RHEA:17989"/>
        <dbReference type="Rhea" id="RHEA-COMP:9863"/>
        <dbReference type="Rhea" id="RHEA-COMP:11604"/>
        <dbReference type="ChEBI" id="CHEBI:15378"/>
        <dbReference type="ChEBI" id="CHEBI:29999"/>
        <dbReference type="ChEBI" id="CHEBI:30616"/>
        <dbReference type="ChEBI" id="CHEBI:83421"/>
        <dbReference type="ChEBI" id="CHEBI:456216"/>
        <dbReference type="EC" id="2.7.11.1"/>
    </reaction>
</comment>
<evidence type="ECO:0000256" key="3">
    <source>
        <dbReference type="ARBA" id="ARBA00048679"/>
    </source>
</evidence>
<evidence type="ECO:0000313" key="5">
    <source>
        <dbReference type="Proteomes" id="UP000325902"/>
    </source>
</evidence>
<reference evidence="4 5" key="1">
    <citation type="journal article" date="2019" name="Sci. Rep.">
        <title>A multi-omics analysis of the grapevine pathogen Lasiodiplodia theobromae reveals that temperature affects the expression of virulence- and pathogenicity-related genes.</title>
        <authorList>
            <person name="Felix C."/>
            <person name="Meneses R."/>
            <person name="Goncalves M.F.M."/>
            <person name="Tilleman L."/>
            <person name="Duarte A.S."/>
            <person name="Jorrin-Novo J.V."/>
            <person name="Van de Peer Y."/>
            <person name="Deforce D."/>
            <person name="Van Nieuwerburgh F."/>
            <person name="Esteves A.C."/>
            <person name="Alves A."/>
        </authorList>
    </citation>
    <scope>NUCLEOTIDE SEQUENCE [LARGE SCALE GENOMIC DNA]</scope>
    <source>
        <strain evidence="4 5">LA-SOL3</strain>
    </source>
</reference>
<protein>
    <recommendedName>
        <fullName evidence="1">non-specific serine/threonine protein kinase</fullName>
        <ecNumber evidence="1">2.7.11.1</ecNumber>
    </recommendedName>
</protein>
<sequence length="464" mass="53118">MDLSKVRIGNLIAEGESATVWNASITKRDSEGNGTNKACILKMFKSNEAFINETAAYGRITEISALEDRVPHYYGLVPHLPRSILLGKHDGEILQRHIWNIRQGFRDLVKSKVTETLKMLHECGVSHGDITTKNIMFQTDANVKLVHFSHADLKEDVEEEFIWRNCMSMDKCDVSEIFHEVESAKAHEEATHLLNSVRNGTAIVAPQERLAILLDHMGCPEEEVLDFIMDVFERPKPVLALPLAEFLASDYHHYTKAIEILTEAASRFDTPSLPISQENTAFTMRMKIAAARHVARIEHSYMDDALPPSHDHYEDVIRFYLRFVDGAKPADKVVLKLRYELAKHLHSCYLRHVGHAMDVCVRALEEAKWSGGEVLLGHLKDYCKLIEAAKEHLALDIHSIREHMWEGKEHGWARWARLPMLEQAFHRATEARRLCNHLWAERQVEGDPGTIWALPIDWMLEDYA</sequence>
<dbReference type="EC" id="2.7.11.1" evidence="1"/>
<evidence type="ECO:0000256" key="2">
    <source>
        <dbReference type="ARBA" id="ARBA00047899"/>
    </source>
</evidence>
<dbReference type="Proteomes" id="UP000325902">
    <property type="component" value="Unassembled WGS sequence"/>
</dbReference>
<comment type="catalytic activity">
    <reaction evidence="2">
        <text>L-threonyl-[protein] + ATP = O-phospho-L-threonyl-[protein] + ADP + H(+)</text>
        <dbReference type="Rhea" id="RHEA:46608"/>
        <dbReference type="Rhea" id="RHEA-COMP:11060"/>
        <dbReference type="Rhea" id="RHEA-COMP:11605"/>
        <dbReference type="ChEBI" id="CHEBI:15378"/>
        <dbReference type="ChEBI" id="CHEBI:30013"/>
        <dbReference type="ChEBI" id="CHEBI:30616"/>
        <dbReference type="ChEBI" id="CHEBI:61977"/>
        <dbReference type="ChEBI" id="CHEBI:456216"/>
        <dbReference type="EC" id="2.7.11.1"/>
    </reaction>
</comment>
<dbReference type="SUPFAM" id="SSF56112">
    <property type="entry name" value="Protein kinase-like (PK-like)"/>
    <property type="match status" value="1"/>
</dbReference>
<keyword evidence="5" id="KW-1185">Reference proteome</keyword>
<gene>
    <name evidence="4" type="ORF">DBV05_g12351</name>
</gene>
<dbReference type="PROSITE" id="PS00109">
    <property type="entry name" value="PROTEIN_KINASE_TYR"/>
    <property type="match status" value="1"/>
</dbReference>
<evidence type="ECO:0000313" key="4">
    <source>
        <dbReference type="EMBL" id="KAB2568970.1"/>
    </source>
</evidence>
<proteinExistence type="predicted"/>
<name>A0A5N5CUD4_9PEZI</name>
<dbReference type="GO" id="GO:0004674">
    <property type="term" value="F:protein serine/threonine kinase activity"/>
    <property type="evidence" value="ECO:0007669"/>
    <property type="project" value="UniProtKB-EC"/>
</dbReference>
<dbReference type="EMBL" id="VCHE01000244">
    <property type="protein sequence ID" value="KAB2568970.1"/>
    <property type="molecule type" value="Genomic_DNA"/>
</dbReference>
<accession>A0A5N5CUD4</accession>
<dbReference type="Gene3D" id="1.10.510.10">
    <property type="entry name" value="Transferase(Phosphotransferase) domain 1"/>
    <property type="match status" value="1"/>
</dbReference>
<dbReference type="InterPro" id="IPR008266">
    <property type="entry name" value="Tyr_kinase_AS"/>
</dbReference>
<evidence type="ECO:0000256" key="1">
    <source>
        <dbReference type="ARBA" id="ARBA00012513"/>
    </source>
</evidence>